<dbReference type="CDD" id="cd12113">
    <property type="entry name" value="PHP_PolIIIA_DnaE3"/>
    <property type="match status" value="1"/>
</dbReference>
<dbReference type="Pfam" id="PF02811">
    <property type="entry name" value="PHP"/>
    <property type="match status" value="1"/>
</dbReference>
<dbReference type="InterPro" id="IPR004805">
    <property type="entry name" value="DnaE2/DnaE/PolC"/>
</dbReference>
<evidence type="ECO:0000256" key="1">
    <source>
        <dbReference type="ARBA" id="ARBA00004496"/>
    </source>
</evidence>
<dbReference type="InterPro" id="IPR029460">
    <property type="entry name" value="DNAPol_HHH"/>
</dbReference>
<comment type="caution">
    <text evidence="10">The sequence shown here is derived from an EMBL/GenBank/DDBJ whole genome shotgun (WGS) entry which is preliminary data.</text>
</comment>
<organism evidence="10">
    <name type="scientific">marine sediment metagenome</name>
    <dbReference type="NCBI Taxonomy" id="412755"/>
    <lineage>
        <taxon>unclassified sequences</taxon>
        <taxon>metagenomes</taxon>
        <taxon>ecological metagenomes</taxon>
    </lineage>
</organism>
<dbReference type="GO" id="GO:0005737">
    <property type="term" value="C:cytoplasm"/>
    <property type="evidence" value="ECO:0007669"/>
    <property type="project" value="UniProtKB-SubCell"/>
</dbReference>
<keyword evidence="7" id="KW-0239">DNA-directed DNA polymerase</keyword>
<gene>
    <name evidence="10" type="ORF">LCGC14_0939700</name>
</gene>
<proteinExistence type="predicted"/>
<dbReference type="PANTHER" id="PTHR32294:SF0">
    <property type="entry name" value="DNA POLYMERASE III SUBUNIT ALPHA"/>
    <property type="match status" value="1"/>
</dbReference>
<evidence type="ECO:0000313" key="10">
    <source>
        <dbReference type="EMBL" id="KKN20037.1"/>
    </source>
</evidence>
<dbReference type="InterPro" id="IPR004365">
    <property type="entry name" value="NA-bd_OB_tRNA"/>
</dbReference>
<evidence type="ECO:0000256" key="5">
    <source>
        <dbReference type="ARBA" id="ARBA00022695"/>
    </source>
</evidence>
<dbReference type="SMART" id="SM00481">
    <property type="entry name" value="POLIIIAc"/>
    <property type="match status" value="1"/>
</dbReference>
<keyword evidence="6" id="KW-0235">DNA replication</keyword>
<dbReference type="InterPro" id="IPR003141">
    <property type="entry name" value="Pol/His_phosphatase_N"/>
</dbReference>
<accession>A0A0F9P6L0</accession>
<dbReference type="SUPFAM" id="SSF89550">
    <property type="entry name" value="PHP domain-like"/>
    <property type="match status" value="1"/>
</dbReference>
<dbReference type="Pfam" id="PF07733">
    <property type="entry name" value="DNA_pol3_alpha"/>
    <property type="match status" value="1"/>
</dbReference>
<dbReference type="GO" id="GO:0006260">
    <property type="term" value="P:DNA replication"/>
    <property type="evidence" value="ECO:0007669"/>
    <property type="project" value="UniProtKB-KW"/>
</dbReference>
<name>A0A0F9P6L0_9ZZZZ</name>
<keyword evidence="4" id="KW-0808">Transferase</keyword>
<dbReference type="InterPro" id="IPR016195">
    <property type="entry name" value="Pol/histidinol_Pase-like"/>
</dbReference>
<dbReference type="InterPro" id="IPR041931">
    <property type="entry name" value="DNA_pol3_alpha_thumb_dom"/>
</dbReference>
<evidence type="ECO:0000256" key="8">
    <source>
        <dbReference type="ARBA" id="ARBA00049244"/>
    </source>
</evidence>
<comment type="subcellular location">
    <subcellularLocation>
        <location evidence="1">Cytoplasm</location>
    </subcellularLocation>
</comment>
<dbReference type="Pfam" id="PF01336">
    <property type="entry name" value="tRNA_anti-codon"/>
    <property type="match status" value="1"/>
</dbReference>
<evidence type="ECO:0000256" key="3">
    <source>
        <dbReference type="ARBA" id="ARBA00019114"/>
    </source>
</evidence>
<dbReference type="GO" id="GO:0003887">
    <property type="term" value="F:DNA-directed DNA polymerase activity"/>
    <property type="evidence" value="ECO:0007669"/>
    <property type="project" value="UniProtKB-KW"/>
</dbReference>
<dbReference type="CDD" id="cd04485">
    <property type="entry name" value="DnaE_OBF"/>
    <property type="match status" value="1"/>
</dbReference>
<evidence type="ECO:0000256" key="2">
    <source>
        <dbReference type="ARBA" id="ARBA00012417"/>
    </source>
</evidence>
<sequence length="1152" mass="128584">MSFVHLHNHSEFSLLDGASRIKDMIAAAKQLNMPAIAITDHGVMYGAIKFYQEAIKQGVKPILGCEVYVASSSRFDKSKGKNDMPSHLTLLATDNEGYKNLMNLSSLGFLEGFYYKPRVDFELIEKYSKGIIALSGCMSGVLSRPILADDDKRTTELAKKLQSIFQENLYIELQNHNIEEQPGLNKKLSSLAKELGIELVATNDSHYVKESDAVAQDVLLCIQSGSTLEEKGRLKFSTREFYIKSLEQMKEALGEYPSAFENTLKIADKCDVEINLDKILLPKFEPPKELSLEEYLEKLCHKGIKEKYDEVTEEIKERLEYELDVIKKTGFAAYFIIVWDFVNYAKENKIKVGPGRGSAAGSIVSYALGITAIDPLEHGLLFERFLNPERISMPDIDIDFCYERRNEVIDYVAKKYGQDKVAQIITFGTMAARAATRDAGRVFDIPYGVVDKIAKMIPETIGITIKQALKTSTELKQAYDSDDTTMRVIDMAAKLEGLSRQDSIHAAGVVIAPDKLTEHVAIQRKGDQEIVTQYTMEDIQKIGLLKMDFLGLRTLTVINNTCETVKKSTGKEIDIDNVSFSDEKTLALLRKGDTIGVFQLESTGMRALLRDLKPGNFNDVVAILALYRPGPLGSGMVKDFVNRKHGLKPIEHIHDSLEKILKETYGVIVYQEQVMKIASEMGNFSMGEADILRKAMSKKEPEVLSKLREKFITGAAMNKIDKAVSGKVFDLLSHFAGYGFNKSHSAAYAAVSFETAYLKTHHPVEFMAALLTSVMDNKDKVVVFVNECRRLKIKVLPPDVNLSGRAFTAVKDTIRFGLSAVRNVGAAAIEAIVTARNNKGKFESITDFCEKVDLSVINKRCMESLIKAGAFDSLGYARGGLLSVYEQIMDRGDKRQKDIQKGQFSLFDNGQEEEQESFFKEEVPKEELDKGQRLVFEKEMLGIYVSGHPLKGREGQLTANSDISLLDIRGEKDGVIKKVSGIISHLSTITTRKGDLMAFVDLEDMAATIEVIVFPSLFQKHRELIEEDKVISIKGRVDKKEDQIKLIALELIELKKGEQVEAKGDKDLVVRLSPAQCKQATMQRLKDSLRSNPGPTPVLFELVENDSVTRLKIGPDFKVDINNRLMAEIMELLGAGSVVQRSQEVQKTAAGI</sequence>
<dbReference type="EC" id="2.7.7.7" evidence="2"/>
<reference evidence="10" key="1">
    <citation type="journal article" date="2015" name="Nature">
        <title>Complex archaea that bridge the gap between prokaryotes and eukaryotes.</title>
        <authorList>
            <person name="Spang A."/>
            <person name="Saw J.H."/>
            <person name="Jorgensen S.L."/>
            <person name="Zaremba-Niedzwiedzka K."/>
            <person name="Martijn J."/>
            <person name="Lind A.E."/>
            <person name="van Eijk R."/>
            <person name="Schleper C."/>
            <person name="Guy L."/>
            <person name="Ettema T.J."/>
        </authorList>
    </citation>
    <scope>NUCLEOTIDE SEQUENCE</scope>
</reference>
<dbReference type="EMBL" id="LAZR01003278">
    <property type="protein sequence ID" value="KKN20037.1"/>
    <property type="molecule type" value="Genomic_DNA"/>
</dbReference>
<dbReference type="Pfam" id="PF14579">
    <property type="entry name" value="HHH_6"/>
    <property type="match status" value="1"/>
</dbReference>
<dbReference type="InterPro" id="IPR040982">
    <property type="entry name" value="DNA_pol3_finger"/>
</dbReference>
<dbReference type="InterPro" id="IPR011708">
    <property type="entry name" value="DNA_pol3_alpha_NTPase_dom"/>
</dbReference>
<comment type="catalytic activity">
    <reaction evidence="8">
        <text>DNA(n) + a 2'-deoxyribonucleoside 5'-triphosphate = DNA(n+1) + diphosphate</text>
        <dbReference type="Rhea" id="RHEA:22508"/>
        <dbReference type="Rhea" id="RHEA-COMP:17339"/>
        <dbReference type="Rhea" id="RHEA-COMP:17340"/>
        <dbReference type="ChEBI" id="CHEBI:33019"/>
        <dbReference type="ChEBI" id="CHEBI:61560"/>
        <dbReference type="ChEBI" id="CHEBI:173112"/>
        <dbReference type="EC" id="2.7.7.7"/>
    </reaction>
</comment>
<dbReference type="NCBIfam" id="NF004226">
    <property type="entry name" value="PRK05673.1"/>
    <property type="match status" value="1"/>
</dbReference>
<feature type="domain" description="Polymerase/histidinol phosphatase N-terminal" evidence="9">
    <location>
        <begin position="4"/>
        <end position="71"/>
    </location>
</feature>
<dbReference type="GO" id="GO:0003676">
    <property type="term" value="F:nucleic acid binding"/>
    <property type="evidence" value="ECO:0007669"/>
    <property type="project" value="InterPro"/>
</dbReference>
<protein>
    <recommendedName>
        <fullName evidence="3">DNA polymerase III subunit alpha</fullName>
        <ecNumber evidence="2">2.7.7.7</ecNumber>
    </recommendedName>
</protein>
<evidence type="ECO:0000259" key="9">
    <source>
        <dbReference type="SMART" id="SM00481"/>
    </source>
</evidence>
<dbReference type="NCBIfam" id="TIGR00594">
    <property type="entry name" value="polc"/>
    <property type="match status" value="1"/>
</dbReference>
<dbReference type="Gene3D" id="1.10.150.870">
    <property type="match status" value="1"/>
</dbReference>
<dbReference type="AlphaFoldDB" id="A0A0F9P6L0"/>
<keyword evidence="5" id="KW-0548">Nucleotidyltransferase</keyword>
<evidence type="ECO:0000256" key="4">
    <source>
        <dbReference type="ARBA" id="ARBA00022679"/>
    </source>
</evidence>
<dbReference type="GO" id="GO:0008408">
    <property type="term" value="F:3'-5' exonuclease activity"/>
    <property type="evidence" value="ECO:0007669"/>
    <property type="project" value="InterPro"/>
</dbReference>
<dbReference type="InterPro" id="IPR004013">
    <property type="entry name" value="PHP_dom"/>
</dbReference>
<dbReference type="Gene3D" id="3.20.20.140">
    <property type="entry name" value="Metal-dependent hydrolases"/>
    <property type="match status" value="1"/>
</dbReference>
<dbReference type="Gene3D" id="1.10.10.1600">
    <property type="entry name" value="Bacterial DNA polymerase III alpha subunit, thumb domain"/>
    <property type="match status" value="1"/>
</dbReference>
<dbReference type="Pfam" id="PF17657">
    <property type="entry name" value="DNA_pol3_finger"/>
    <property type="match status" value="1"/>
</dbReference>
<evidence type="ECO:0000256" key="6">
    <source>
        <dbReference type="ARBA" id="ARBA00022705"/>
    </source>
</evidence>
<dbReference type="NCBIfam" id="NF005298">
    <property type="entry name" value="PRK06826.1"/>
    <property type="match status" value="1"/>
</dbReference>
<evidence type="ECO:0000256" key="7">
    <source>
        <dbReference type="ARBA" id="ARBA00022932"/>
    </source>
</evidence>
<dbReference type="PANTHER" id="PTHR32294">
    <property type="entry name" value="DNA POLYMERASE III SUBUNIT ALPHA"/>
    <property type="match status" value="1"/>
</dbReference>